<gene>
    <name evidence="2" type="ORF">MmiEs2_13970</name>
</gene>
<evidence type="ECO:0008006" key="4">
    <source>
        <dbReference type="Google" id="ProtNLM"/>
    </source>
</evidence>
<feature type="transmembrane region" description="Helical" evidence="1">
    <location>
        <begin position="7"/>
        <end position="26"/>
    </location>
</feature>
<protein>
    <recommendedName>
        <fullName evidence="4">DUF2798 domain-containing protein</fullName>
    </recommendedName>
</protein>
<organism evidence="2 3">
    <name type="scientific">Methanimicrococcus stummii</name>
    <dbReference type="NCBI Taxonomy" id="3028294"/>
    <lineage>
        <taxon>Archaea</taxon>
        <taxon>Methanobacteriati</taxon>
        <taxon>Methanobacteriota</taxon>
        <taxon>Stenosarchaea group</taxon>
        <taxon>Methanomicrobia</taxon>
        <taxon>Methanosarcinales</taxon>
        <taxon>Methanosarcinaceae</taxon>
        <taxon>Methanimicrococcus</taxon>
    </lineage>
</organism>
<evidence type="ECO:0000313" key="2">
    <source>
        <dbReference type="EMBL" id="WNY29174.1"/>
    </source>
</evidence>
<accession>A0AA96V9R2</accession>
<dbReference type="GeneID" id="99863448"/>
<keyword evidence="3" id="KW-1185">Reference proteome</keyword>
<dbReference type="AlphaFoldDB" id="A0AA96V9R2"/>
<sequence length="73" mass="8303">MDSKRLLSGFLMAITMSFCMSLVMTLVNVGPTSAFPFLWMRGWFIGFCVAFPLSMFLPKYIQKISGKILKNKN</sequence>
<keyword evidence="1" id="KW-0472">Membrane</keyword>
<keyword evidence="1" id="KW-0812">Transmembrane</keyword>
<dbReference type="RefSeq" id="WP_420891224.1">
    <property type="nucleotide sequence ID" value="NZ_CP131062.1"/>
</dbReference>
<name>A0AA96V9R2_9EURY</name>
<feature type="transmembrane region" description="Helical" evidence="1">
    <location>
        <begin position="38"/>
        <end position="57"/>
    </location>
</feature>
<dbReference type="Proteomes" id="UP001302662">
    <property type="component" value="Chromosome"/>
</dbReference>
<reference evidence="2 3" key="1">
    <citation type="submission" date="2023-07" db="EMBL/GenBank/DDBJ databases">
        <title>Closed genome sequence of Methanimicrococcus sp. Es2.</title>
        <authorList>
            <person name="Protasov E."/>
            <person name="Platt K."/>
            <person name="Reeh H."/>
            <person name="Poehlein A."/>
            <person name="Daniel R."/>
            <person name="Brune A."/>
        </authorList>
    </citation>
    <scope>NUCLEOTIDE SEQUENCE [LARGE SCALE GENOMIC DNA]</scope>
    <source>
        <strain evidence="2 3">Es2</strain>
    </source>
</reference>
<proteinExistence type="predicted"/>
<dbReference type="Pfam" id="PF11391">
    <property type="entry name" value="DUF2798"/>
    <property type="match status" value="1"/>
</dbReference>
<evidence type="ECO:0000313" key="3">
    <source>
        <dbReference type="Proteomes" id="UP001302662"/>
    </source>
</evidence>
<keyword evidence="1" id="KW-1133">Transmembrane helix</keyword>
<evidence type="ECO:0000256" key="1">
    <source>
        <dbReference type="SAM" id="Phobius"/>
    </source>
</evidence>
<dbReference type="InterPro" id="IPR021529">
    <property type="entry name" value="DUF2798"/>
</dbReference>
<dbReference type="KEGG" id="mees:MmiEs2_13970"/>
<dbReference type="EMBL" id="CP131062">
    <property type="protein sequence ID" value="WNY29174.1"/>
    <property type="molecule type" value="Genomic_DNA"/>
</dbReference>